<protein>
    <submittedName>
        <fullName evidence="1">Uncharacterized protein</fullName>
    </submittedName>
</protein>
<organism evidence="1 2">
    <name type="scientific">Methylobacterium radiotolerans</name>
    <dbReference type="NCBI Taxonomy" id="31998"/>
    <lineage>
        <taxon>Bacteria</taxon>
        <taxon>Pseudomonadati</taxon>
        <taxon>Pseudomonadota</taxon>
        <taxon>Alphaproteobacteria</taxon>
        <taxon>Hyphomicrobiales</taxon>
        <taxon>Methylobacteriaceae</taxon>
        <taxon>Methylobacterium</taxon>
    </lineage>
</organism>
<dbReference type="Proteomes" id="UP001549119">
    <property type="component" value="Unassembled WGS sequence"/>
</dbReference>
<evidence type="ECO:0000313" key="1">
    <source>
        <dbReference type="EMBL" id="MET3867447.1"/>
    </source>
</evidence>
<proteinExistence type="predicted"/>
<dbReference type="RefSeq" id="WP_070999818.1">
    <property type="nucleotide sequence ID" value="NZ_JBEPNV010000001.1"/>
</dbReference>
<evidence type="ECO:0000313" key="2">
    <source>
        <dbReference type="Proteomes" id="UP001549119"/>
    </source>
</evidence>
<accession>A0ABV2NLR8</accession>
<keyword evidence="2" id="KW-1185">Reference proteome</keyword>
<dbReference type="EMBL" id="JBEPNW010000002">
    <property type="protein sequence ID" value="MET3867447.1"/>
    <property type="molecule type" value="Genomic_DNA"/>
</dbReference>
<name>A0ABV2NLR8_9HYPH</name>
<gene>
    <name evidence="1" type="ORF">ABIC20_004756</name>
</gene>
<sequence>MTGGYDERCAADLANVGDGRDLSRADRAWLARVVTGAVRPNRDKPVWDLAHALAALAGATGARDGRDLITLALDPGLARPAALAARFGDGPAVDDRGPVLGTAWSTSWAGLARLLALAEFVLTAEDLAQFATVASWLDELAAAPDPDSAAILAKRLARHLAAYRTAHLPLAPLERRFRALLTFLGGRRSVTDDDILDFWCTEMATGERPGFRTVAEHFVTFEAAGHLLDGLEALSTPAALDAHEGWDERLDAALGDLAAAEPAAALATLLADWPQGPKILTGAEREDLTDFLRLEPYHRTRPLTTLRAVSFGRVQSGIANRLRRGGGGADIAERASCLEAESYGALRARAGLLAAHLTRMLRIAAALRIADRDALPEAVRSALEAAEADLHRVRRAGFDDREGLSAGFAAAEPALLRLAEAAADLNRSLDGLAHQRPLDALFPADRGIFAVAFAAAYAREAAA</sequence>
<reference evidence="1 2" key="1">
    <citation type="submission" date="2024-06" db="EMBL/GenBank/DDBJ databases">
        <title>Genomics of switchgrass bacterial isolates.</title>
        <authorList>
            <person name="Shade A."/>
        </authorList>
    </citation>
    <scope>NUCLEOTIDE SEQUENCE [LARGE SCALE GENOMIC DNA]</scope>
    <source>
        <strain evidence="1 2">PvP084</strain>
    </source>
</reference>
<comment type="caution">
    <text evidence="1">The sequence shown here is derived from an EMBL/GenBank/DDBJ whole genome shotgun (WGS) entry which is preliminary data.</text>
</comment>